<reference evidence="2" key="1">
    <citation type="submission" date="2019-11" db="EMBL/GenBank/DDBJ databases">
        <authorList>
            <person name="Feng L."/>
        </authorList>
    </citation>
    <scope>NUCLEOTIDE SEQUENCE</scope>
    <source>
        <strain evidence="2">VatypicaLFYP47</strain>
    </source>
</reference>
<gene>
    <name evidence="2" type="ORF">VALFYP47_00876</name>
</gene>
<proteinExistence type="predicted"/>
<dbReference type="InterPro" id="IPR010064">
    <property type="entry name" value="HK97-gp10_tail"/>
</dbReference>
<dbReference type="AlphaFoldDB" id="A0A6N2ZQL8"/>
<dbReference type="RefSeq" id="WP_156717777.1">
    <property type="nucleotide sequence ID" value="NZ_CACRUN010000008.1"/>
</dbReference>
<feature type="region of interest" description="Disordered" evidence="1">
    <location>
        <begin position="29"/>
        <end position="51"/>
    </location>
</feature>
<evidence type="ECO:0008006" key="3">
    <source>
        <dbReference type="Google" id="ProtNLM"/>
    </source>
</evidence>
<sequence>MNIKTFMGRLDKYIKEYPVETEKAMRKEANRMKKELVSASPVGKGRKRKISKSWKMTINGSSSRTLEATLRNTSPHFHLVERGHVMKTMHGKIKGFKQGTFFFKRTVEKNRNDIRTAVGEHMFKILRKKIKDG</sequence>
<name>A0A6N2ZQL8_9FIRM</name>
<organism evidence="2">
    <name type="scientific">Veillonella atypica</name>
    <dbReference type="NCBI Taxonomy" id="39777"/>
    <lineage>
        <taxon>Bacteria</taxon>
        <taxon>Bacillati</taxon>
        <taxon>Bacillota</taxon>
        <taxon>Negativicutes</taxon>
        <taxon>Veillonellales</taxon>
        <taxon>Veillonellaceae</taxon>
        <taxon>Veillonella</taxon>
    </lineage>
</organism>
<accession>A0A6N2ZQL8</accession>
<protein>
    <recommendedName>
        <fullName evidence="3">Phage protein, HK97 gp10 family</fullName>
    </recommendedName>
</protein>
<evidence type="ECO:0000313" key="2">
    <source>
        <dbReference type="EMBL" id="VYT80266.1"/>
    </source>
</evidence>
<dbReference type="Pfam" id="PF04883">
    <property type="entry name" value="HK97-gp10_like"/>
    <property type="match status" value="1"/>
</dbReference>
<evidence type="ECO:0000256" key="1">
    <source>
        <dbReference type="SAM" id="MobiDB-lite"/>
    </source>
</evidence>
<dbReference type="EMBL" id="CACRUN010000008">
    <property type="protein sequence ID" value="VYT80266.1"/>
    <property type="molecule type" value="Genomic_DNA"/>
</dbReference>